<organism evidence="17 19">
    <name type="scientific">Neptunomonas phycophila</name>
    <dbReference type="NCBI Taxonomy" id="1572645"/>
    <lineage>
        <taxon>Bacteria</taxon>
        <taxon>Pseudomonadati</taxon>
        <taxon>Pseudomonadota</taxon>
        <taxon>Gammaproteobacteria</taxon>
        <taxon>Oceanospirillales</taxon>
        <taxon>Oceanospirillaceae</taxon>
        <taxon>Neptunomonas</taxon>
    </lineage>
</organism>
<comment type="subunit">
    <text evidence="3">Forms a membrane-associated complex with FtsE.</text>
</comment>
<evidence type="ECO:0000256" key="12">
    <source>
        <dbReference type="PIRNR" id="PIRNR003097"/>
    </source>
</evidence>
<dbReference type="AlphaFoldDB" id="A0AAW7XH37"/>
<evidence type="ECO:0000313" key="17">
    <source>
        <dbReference type="EMBL" id="MDO6453584.1"/>
    </source>
</evidence>
<name>A0AAW7XH37_9GAMM</name>
<keyword evidence="20" id="KW-1185">Reference proteome</keyword>
<feature type="compositionally biased region" description="Basic and acidic residues" evidence="13">
    <location>
        <begin position="17"/>
        <end position="30"/>
    </location>
</feature>
<evidence type="ECO:0000313" key="20">
    <source>
        <dbReference type="Proteomes" id="UP001177341"/>
    </source>
</evidence>
<evidence type="ECO:0000259" key="15">
    <source>
        <dbReference type="Pfam" id="PF02687"/>
    </source>
</evidence>
<evidence type="ECO:0000256" key="5">
    <source>
        <dbReference type="ARBA" id="ARBA00022475"/>
    </source>
</evidence>
<evidence type="ECO:0000256" key="10">
    <source>
        <dbReference type="ARBA" id="ARBA00023136"/>
    </source>
</evidence>
<evidence type="ECO:0000259" key="16">
    <source>
        <dbReference type="Pfam" id="PF18075"/>
    </source>
</evidence>
<gene>
    <name evidence="17" type="primary">ftsX</name>
    <name evidence="17" type="ORF">Q4490_08405</name>
    <name evidence="18" type="ORF">Q8W30_06765</name>
</gene>
<dbReference type="Pfam" id="PF02687">
    <property type="entry name" value="FtsX"/>
    <property type="match status" value="1"/>
</dbReference>
<evidence type="ECO:0000256" key="1">
    <source>
        <dbReference type="ARBA" id="ARBA00004429"/>
    </source>
</evidence>
<dbReference type="RefSeq" id="WP_083610020.1">
    <property type="nucleotide sequence ID" value="NZ_JAHHDZ010000006.1"/>
</dbReference>
<feature type="transmembrane region" description="Helical" evidence="14">
    <location>
        <begin position="315"/>
        <end position="339"/>
    </location>
</feature>
<evidence type="ECO:0000256" key="4">
    <source>
        <dbReference type="ARBA" id="ARBA00021907"/>
    </source>
</evidence>
<dbReference type="EMBL" id="JAUOPG010000004">
    <property type="protein sequence ID" value="MDO6453584.1"/>
    <property type="molecule type" value="Genomic_DNA"/>
</dbReference>
<keyword evidence="5 12" id="KW-1003">Cell membrane</keyword>
<dbReference type="PANTHER" id="PTHR47755:SF1">
    <property type="entry name" value="CELL DIVISION PROTEIN FTSX"/>
    <property type="match status" value="1"/>
</dbReference>
<keyword evidence="8 14" id="KW-0812">Transmembrane</keyword>
<keyword evidence="6 12" id="KW-0997">Cell inner membrane</keyword>
<dbReference type="Gene3D" id="3.30.70.3040">
    <property type="match status" value="1"/>
</dbReference>
<feature type="region of interest" description="Disordered" evidence="13">
    <location>
        <begin position="1"/>
        <end position="44"/>
    </location>
</feature>
<evidence type="ECO:0000256" key="8">
    <source>
        <dbReference type="ARBA" id="ARBA00022692"/>
    </source>
</evidence>
<accession>A0AAW7XH37</accession>
<evidence type="ECO:0000256" key="6">
    <source>
        <dbReference type="ARBA" id="ARBA00022519"/>
    </source>
</evidence>
<comment type="similarity">
    <text evidence="2 12">Belongs to the ABC-4 integral membrane protein family. FtsX subfamily.</text>
</comment>
<dbReference type="EMBL" id="JAUYVO010000004">
    <property type="protein sequence ID" value="MDP2522273.1"/>
    <property type="molecule type" value="Genomic_DNA"/>
</dbReference>
<evidence type="ECO:0000256" key="13">
    <source>
        <dbReference type="SAM" id="MobiDB-lite"/>
    </source>
</evidence>
<evidence type="ECO:0000256" key="11">
    <source>
        <dbReference type="ARBA" id="ARBA00023306"/>
    </source>
</evidence>
<comment type="subcellular location">
    <subcellularLocation>
        <location evidence="1">Cell inner membrane</location>
        <topology evidence="1">Multi-pass membrane protein</topology>
    </subcellularLocation>
</comment>
<keyword evidence="11 12" id="KW-0131">Cell cycle</keyword>
<evidence type="ECO:0000313" key="19">
    <source>
        <dbReference type="Proteomes" id="UP001169862"/>
    </source>
</evidence>
<dbReference type="Proteomes" id="UP001177341">
    <property type="component" value="Unassembled WGS sequence"/>
</dbReference>
<dbReference type="PIRSF" id="PIRSF003097">
    <property type="entry name" value="FtsX"/>
    <property type="match status" value="1"/>
</dbReference>
<keyword evidence="10 12" id="KW-0472">Membrane</keyword>
<reference evidence="17" key="1">
    <citation type="submission" date="2023-07" db="EMBL/GenBank/DDBJ databases">
        <title>Genome content predicts the carbon catabolic preferences of heterotrophic bacteria.</title>
        <authorList>
            <person name="Gralka M."/>
        </authorList>
    </citation>
    <scope>NUCLEOTIDE SEQUENCE</scope>
    <source>
        <strain evidence="18">5G01</strain>
        <strain evidence="17">I2M16</strain>
    </source>
</reference>
<evidence type="ECO:0000256" key="2">
    <source>
        <dbReference type="ARBA" id="ARBA00007379"/>
    </source>
</evidence>
<dbReference type="GO" id="GO:0051301">
    <property type="term" value="P:cell division"/>
    <property type="evidence" value="ECO:0007669"/>
    <property type="project" value="UniProtKB-KW"/>
</dbReference>
<feature type="domain" description="ABC3 transporter permease C-terminal" evidence="15">
    <location>
        <begin position="224"/>
        <end position="341"/>
    </location>
</feature>
<protein>
    <recommendedName>
        <fullName evidence="4 12">Cell division protein FtsX</fullName>
    </recommendedName>
</protein>
<dbReference type="GO" id="GO:0032153">
    <property type="term" value="C:cell division site"/>
    <property type="evidence" value="ECO:0007669"/>
    <property type="project" value="TreeGrafter"/>
</dbReference>
<keyword evidence="9 14" id="KW-1133">Transmembrane helix</keyword>
<dbReference type="NCBIfam" id="TIGR00439">
    <property type="entry name" value="FtsX_Gneg"/>
    <property type="match status" value="1"/>
</dbReference>
<keyword evidence="7 12" id="KW-0132">Cell division</keyword>
<dbReference type="InterPro" id="IPR047590">
    <property type="entry name" value="FtsX_proteobact-type"/>
</dbReference>
<feature type="transmembrane region" description="Helical" evidence="14">
    <location>
        <begin position="274"/>
        <end position="295"/>
    </location>
</feature>
<comment type="function">
    <text evidence="12">Part of the ABC transporter FtsEX involved in cellular division.</text>
</comment>
<dbReference type="Proteomes" id="UP001169862">
    <property type="component" value="Unassembled WGS sequence"/>
</dbReference>
<evidence type="ECO:0000256" key="14">
    <source>
        <dbReference type="SAM" id="Phobius"/>
    </source>
</evidence>
<dbReference type="InterPro" id="IPR003838">
    <property type="entry name" value="ABC3_permease_C"/>
</dbReference>
<proteinExistence type="inferred from homology"/>
<feature type="transmembrane region" description="Helical" evidence="14">
    <location>
        <begin position="213"/>
        <end position="238"/>
    </location>
</feature>
<evidence type="ECO:0000256" key="3">
    <source>
        <dbReference type="ARBA" id="ARBA00011160"/>
    </source>
</evidence>
<dbReference type="InterPro" id="IPR040690">
    <property type="entry name" value="FtsX_ECD"/>
</dbReference>
<dbReference type="Pfam" id="PF18075">
    <property type="entry name" value="FtsX_ECD"/>
    <property type="match status" value="1"/>
</dbReference>
<dbReference type="GO" id="GO:0005886">
    <property type="term" value="C:plasma membrane"/>
    <property type="evidence" value="ECO:0007669"/>
    <property type="project" value="UniProtKB-SubCell"/>
</dbReference>
<evidence type="ECO:0000313" key="18">
    <source>
        <dbReference type="EMBL" id="MDP2522273.1"/>
    </source>
</evidence>
<evidence type="ECO:0000256" key="7">
    <source>
        <dbReference type="ARBA" id="ARBA00022618"/>
    </source>
</evidence>
<sequence>MNKPRGAVRIEPSISGARDEKAKREPEQKQPAKPRGAKQHKVDLKGHGESWARHHSNVCKSSLKRLLSTPMVTLMTVAVLAIALTLPGFMFSALASLKTLTQGWQGETRITLYLQASLSDEEADRFGRSLLLREDIAAIDMISSDQGMLEFKKYAGFGDVLESLDNNPLPAVIMILPKSTSAADLGIQRAAYEAMPEVEDAILDMEWLQRLEAILAVAQRSVFVLGVLLGLAVLLVVGNTIRTSIESRRDEIVVSKLVGATDAWVRRPFLYTGFWYGLMGAALAWLMIQLAWLMLETPSLELAELYRSRFELSGLGWIGTGILLVSSVMLGWLGAWLSVRRHLRDIEPR</sequence>
<evidence type="ECO:0000256" key="9">
    <source>
        <dbReference type="ARBA" id="ARBA00022989"/>
    </source>
</evidence>
<feature type="transmembrane region" description="Helical" evidence="14">
    <location>
        <begin position="72"/>
        <end position="95"/>
    </location>
</feature>
<comment type="caution">
    <text evidence="17">The sequence shown here is derived from an EMBL/GenBank/DDBJ whole genome shotgun (WGS) entry which is preliminary data.</text>
</comment>
<dbReference type="InterPro" id="IPR004513">
    <property type="entry name" value="FtsX"/>
</dbReference>
<feature type="domain" description="FtsX extracellular" evidence="16">
    <location>
        <begin position="109"/>
        <end position="199"/>
    </location>
</feature>
<dbReference type="PANTHER" id="PTHR47755">
    <property type="entry name" value="CELL DIVISION PROTEIN FTSX"/>
    <property type="match status" value="1"/>
</dbReference>